<dbReference type="SUPFAM" id="SSF53328">
    <property type="entry name" value="Formyltransferase"/>
    <property type="match status" value="1"/>
</dbReference>
<evidence type="ECO:0000259" key="2">
    <source>
        <dbReference type="Pfam" id="PF00551"/>
    </source>
</evidence>
<keyword evidence="4" id="KW-1185">Reference proteome</keyword>
<dbReference type="EMBL" id="MU006342">
    <property type="protein sequence ID" value="KAF2845763.1"/>
    <property type="molecule type" value="Genomic_DNA"/>
</dbReference>
<dbReference type="InterPro" id="IPR002376">
    <property type="entry name" value="Formyl_transf_N"/>
</dbReference>
<evidence type="ECO:0000313" key="3">
    <source>
        <dbReference type="EMBL" id="KAF2845763.1"/>
    </source>
</evidence>
<dbReference type="Gene3D" id="3.40.50.12230">
    <property type="match status" value="1"/>
</dbReference>
<dbReference type="Proteomes" id="UP000799423">
    <property type="component" value="Unassembled WGS sequence"/>
</dbReference>
<evidence type="ECO:0000256" key="1">
    <source>
        <dbReference type="ARBA" id="ARBA00012261"/>
    </source>
</evidence>
<dbReference type="PANTHER" id="PTHR11138:SF5">
    <property type="entry name" value="METHIONYL-TRNA FORMYLTRANSFERASE, MITOCHONDRIAL"/>
    <property type="match status" value="1"/>
</dbReference>
<dbReference type="GO" id="GO:0005739">
    <property type="term" value="C:mitochondrion"/>
    <property type="evidence" value="ECO:0007669"/>
    <property type="project" value="TreeGrafter"/>
</dbReference>
<evidence type="ECO:0000313" key="4">
    <source>
        <dbReference type="Proteomes" id="UP000799423"/>
    </source>
</evidence>
<dbReference type="Pfam" id="PF00551">
    <property type="entry name" value="Formyl_trans_N"/>
    <property type="match status" value="1"/>
</dbReference>
<reference evidence="3" key="1">
    <citation type="submission" date="2020-01" db="EMBL/GenBank/DDBJ databases">
        <authorList>
            <consortium name="DOE Joint Genome Institute"/>
            <person name="Haridas S."/>
            <person name="Albert R."/>
            <person name="Binder M."/>
            <person name="Bloem J."/>
            <person name="Labutti K."/>
            <person name="Salamov A."/>
            <person name="Andreopoulos B."/>
            <person name="Baker S.E."/>
            <person name="Barry K."/>
            <person name="Bills G."/>
            <person name="Bluhm B.H."/>
            <person name="Cannon C."/>
            <person name="Castanera R."/>
            <person name="Culley D.E."/>
            <person name="Daum C."/>
            <person name="Ezra D."/>
            <person name="Gonzalez J.B."/>
            <person name="Henrissat B."/>
            <person name="Kuo A."/>
            <person name="Liang C."/>
            <person name="Lipzen A."/>
            <person name="Lutzoni F."/>
            <person name="Magnuson J."/>
            <person name="Mondo S."/>
            <person name="Nolan M."/>
            <person name="Ohm R."/>
            <person name="Pangilinan J."/>
            <person name="Park H.-J."/>
            <person name="Ramirez L."/>
            <person name="Alfaro M."/>
            <person name="Sun H."/>
            <person name="Tritt A."/>
            <person name="Yoshinaga Y."/>
            <person name="Zwiers L.-H."/>
            <person name="Turgeon B.G."/>
            <person name="Goodwin S.B."/>
            <person name="Spatafora J.W."/>
            <person name="Crous P.W."/>
            <person name="Grigoriev I.V."/>
        </authorList>
    </citation>
    <scope>NUCLEOTIDE SEQUENCE</scope>
    <source>
        <strain evidence="3">IPT5</strain>
    </source>
</reference>
<dbReference type="CDD" id="cd08646">
    <property type="entry name" value="FMT_core_Met-tRNA-FMT_N"/>
    <property type="match status" value="1"/>
</dbReference>
<gene>
    <name evidence="3" type="ORF">T440DRAFT_257287</name>
</gene>
<name>A0A6A7ARS9_9PLEO</name>
<accession>A0A6A7ARS9</accession>
<sequence>MPWRLPGPVRSLALSSHRRLNSTTPPTYASDALRILFCGSDEFSIASLRALTAAKYDALIDSIHVVHRPAKPTGRGLKQLREVPIEKVAREELRLPTYALDTFTGWTPPTSINLIIAVSFGLFVPSRLLHTAKFGGLNVHPSLLPDLKGPAPIQYAILKRRQYTGVSIQTLHPQHFDQGCVLAQTPAPGIEVPWGTTAEELEAQLAKVGASMLVDVLKSRMYMPPLEDAGWYARSNGPRDHAPKISKQDRCIVLETSRLKDILTIQYGLGDPWCLIPHGERLILHQIVDSGVIHQPSSTPGIWAQEGCDFPLLRDVHGHVGIILESTLAGGRAGAGNATLLHLLPKEKVPEGQLPIHVSRGRR</sequence>
<organism evidence="3 4">
    <name type="scientific">Plenodomus tracheiphilus IPT5</name>
    <dbReference type="NCBI Taxonomy" id="1408161"/>
    <lineage>
        <taxon>Eukaryota</taxon>
        <taxon>Fungi</taxon>
        <taxon>Dikarya</taxon>
        <taxon>Ascomycota</taxon>
        <taxon>Pezizomycotina</taxon>
        <taxon>Dothideomycetes</taxon>
        <taxon>Pleosporomycetidae</taxon>
        <taxon>Pleosporales</taxon>
        <taxon>Pleosporineae</taxon>
        <taxon>Leptosphaeriaceae</taxon>
        <taxon>Plenodomus</taxon>
    </lineage>
</organism>
<dbReference type="InterPro" id="IPR036477">
    <property type="entry name" value="Formyl_transf_N_sf"/>
</dbReference>
<dbReference type="GO" id="GO:0004479">
    <property type="term" value="F:methionyl-tRNA formyltransferase activity"/>
    <property type="evidence" value="ECO:0007669"/>
    <property type="project" value="UniProtKB-EC"/>
</dbReference>
<dbReference type="PANTHER" id="PTHR11138">
    <property type="entry name" value="METHIONYL-TRNA FORMYLTRANSFERASE"/>
    <property type="match status" value="1"/>
</dbReference>
<proteinExistence type="predicted"/>
<dbReference type="OrthoDB" id="10268103at2759"/>
<feature type="domain" description="Formyl transferase N-terminal" evidence="2">
    <location>
        <begin position="34"/>
        <end position="217"/>
    </location>
</feature>
<dbReference type="InterPro" id="IPR041711">
    <property type="entry name" value="Met-tRNA-FMT_N"/>
</dbReference>
<dbReference type="AlphaFoldDB" id="A0A6A7ARS9"/>
<dbReference type="EC" id="2.1.2.9" evidence="1"/>
<protein>
    <recommendedName>
        <fullName evidence="1">methionyl-tRNA formyltransferase</fullName>
        <ecNumber evidence="1">2.1.2.9</ecNumber>
    </recommendedName>
</protein>